<gene>
    <name evidence="1" type="ORF">SADUNF_Sadunf09G0121900</name>
</gene>
<evidence type="ECO:0000313" key="2">
    <source>
        <dbReference type="Proteomes" id="UP000657918"/>
    </source>
</evidence>
<dbReference type="OrthoDB" id="2017405at2759"/>
<reference evidence="1 2" key="1">
    <citation type="submission" date="2020-10" db="EMBL/GenBank/DDBJ databases">
        <title>Plant Genome Project.</title>
        <authorList>
            <person name="Zhang R.-G."/>
        </authorList>
    </citation>
    <scope>NUCLEOTIDE SEQUENCE [LARGE SCALE GENOMIC DNA]</scope>
    <source>
        <strain evidence="1">FAFU-HL-1</strain>
        <tissue evidence="1">Leaf</tissue>
    </source>
</reference>
<dbReference type="PANTHER" id="PTHR28052">
    <property type="entry name" value="UPF0545 PROTEIN C22ORF39"/>
    <property type="match status" value="1"/>
</dbReference>
<comment type="caution">
    <text evidence="1">The sequence shown here is derived from an EMBL/GenBank/DDBJ whole genome shotgun (WGS) entry which is preliminary data.</text>
</comment>
<dbReference type="AlphaFoldDB" id="A0A835JX25"/>
<organism evidence="1 2">
    <name type="scientific">Salix dunnii</name>
    <dbReference type="NCBI Taxonomy" id="1413687"/>
    <lineage>
        <taxon>Eukaryota</taxon>
        <taxon>Viridiplantae</taxon>
        <taxon>Streptophyta</taxon>
        <taxon>Embryophyta</taxon>
        <taxon>Tracheophyta</taxon>
        <taxon>Spermatophyta</taxon>
        <taxon>Magnoliopsida</taxon>
        <taxon>eudicotyledons</taxon>
        <taxon>Gunneridae</taxon>
        <taxon>Pentapetalae</taxon>
        <taxon>rosids</taxon>
        <taxon>fabids</taxon>
        <taxon>Malpighiales</taxon>
        <taxon>Salicaceae</taxon>
        <taxon>Saliceae</taxon>
        <taxon>Salix</taxon>
    </lineage>
</organism>
<dbReference type="PANTHER" id="PTHR28052:SF1">
    <property type="entry name" value="UPF0545 PROTEIN C22ORF39"/>
    <property type="match status" value="1"/>
</dbReference>
<dbReference type="Proteomes" id="UP000657918">
    <property type="component" value="Unassembled WGS sequence"/>
</dbReference>
<keyword evidence="2" id="KW-1185">Reference proteome</keyword>
<sequence>MACFRPVPCSARGRVLGRGYTTCFDAFWFCYRKRLQNRSAIISLINIGLNIENHYYYAAPVHQMQQYYRVGVFDNCSQKWSDLIDCLTLKNKRSSEAQVSLSLDYCKALFNYIFLSLLELIKGSLANILALCK</sequence>
<dbReference type="InterPro" id="IPR021475">
    <property type="entry name" value="Pants/Emi1-like"/>
</dbReference>
<dbReference type="Pfam" id="PF11326">
    <property type="entry name" value="PANTS-like"/>
    <property type="match status" value="1"/>
</dbReference>
<protein>
    <submittedName>
        <fullName evidence="1">Uncharacterized protein</fullName>
    </submittedName>
</protein>
<accession>A0A835JX25</accession>
<evidence type="ECO:0000313" key="1">
    <source>
        <dbReference type="EMBL" id="KAF9676276.1"/>
    </source>
</evidence>
<dbReference type="EMBL" id="JADGMS010000009">
    <property type="protein sequence ID" value="KAF9676276.1"/>
    <property type="molecule type" value="Genomic_DNA"/>
</dbReference>
<proteinExistence type="predicted"/>
<name>A0A835JX25_9ROSI</name>